<sequence>MPQIPMMGVHFADQFLVAFVVGLIFIAFFAWDRFHTRQSASLDFRYRVMKEVDVANLGGTPALRQAYLIYVVTLLFLYIAMTFFGKLIVQTLNELKVVGVQVDASSLQFDSPQWPLMLAFGFAGLAPLVPQLRIAEGWLFQRAYRAVGIPVRINETTRNLLSIIDAAATGRPDDAPNLIKELKQRAKRIRSTVDESWAATCVSPWKLEDGINQIAQLELLMAWAKGRRGAWLGSEVSEAVRQLEQKLASEADDLLDGFERRLSESADSKVARRQKYVIETFEHAHILRDELASILAVYVERDPDPHDSSEEPEKLYSAPGLHELLNKADPPNRAGTGPETGMLIAVFLTIPIYALFTWQRLYAPLTPRATSDSLTVVIATAGIGALLLLSIFWLPILVAFATRQHFYDERKWITEARRDRPAYIKQHLMTLVIAVGVSVFCLSGVAALWAFLITRDVSTFQALLVQGSSPFLLNIASMALFVIPVAWFTIRSADARVSGQSAIGLGLSSALFLLLCQTIHLAFWTDARSCMKDAKFLSDLFASGCFTYYSGLDFFIMPTLAFLAAVVFGNPWRNGRSTEKPTSLLPTGATGATYALALAFLVLQAPWVTAQETPAKLEVKVGFRADVEPFSYKVSSDGGEQPGLQPIYKGFLADLCYWIFDGGDYSVKDVPVTALDRFQKMSSGQIDVLCDPVTVRFSQTVDPLTLHPRHSDRTEAGIFSPIVFATGVSYLQRRDRNLGSSVLIGYVAGTTAEDVLTDLCKVDLFGVVPVDERSERSLMCDAALTVRRISLISLCDEEFIIYLSREERTVITEKCAEPPETSQLMRTAFYSQLLKDVEKVAVEEDASIKGRLEHAGGSKKAQLDEASRQWKQIIDQTRSCENGDLTCNPNWLLSHLGNICSGAVPTSQDGASERAADYWKRTTYRYCPFKSHDELIKWFCESNTKNAGMVYLGDREIILGKLQTWNDGHVAKCVVADEDGAGDLTYEPYAIMVKKPKNPEEMERLNNIAEIVKRRVYEFFSFSSFARAKFDTYFLGLRKDRTMSTALAYLFLLNGIEDERRFVFPVRENGIVETQQK</sequence>
<organism evidence="1 2">
    <name type="scientific">Rhizobium leguminosarum</name>
    <dbReference type="NCBI Taxonomy" id="384"/>
    <lineage>
        <taxon>Bacteria</taxon>
        <taxon>Pseudomonadati</taxon>
        <taxon>Pseudomonadota</taxon>
        <taxon>Alphaproteobacteria</taxon>
        <taxon>Hyphomicrobiales</taxon>
        <taxon>Rhizobiaceae</taxon>
        <taxon>Rhizobium/Agrobacterium group</taxon>
        <taxon>Rhizobium</taxon>
    </lineage>
</organism>
<protein>
    <submittedName>
        <fullName evidence="1">Uncharacterized protein</fullName>
    </submittedName>
</protein>
<evidence type="ECO:0000313" key="1">
    <source>
        <dbReference type="EMBL" id="XKQ44088.1"/>
    </source>
</evidence>
<accession>A0ACD5FFY0</accession>
<proteinExistence type="predicted"/>
<dbReference type="EMBL" id="CP171846">
    <property type="protein sequence ID" value="XKQ44088.1"/>
    <property type="molecule type" value="Genomic_DNA"/>
</dbReference>
<keyword evidence="1" id="KW-0614">Plasmid</keyword>
<name>A0ACD5FFY0_RHILE</name>
<evidence type="ECO:0000313" key="2">
    <source>
        <dbReference type="Proteomes" id="UP000076193"/>
    </source>
</evidence>
<dbReference type="Proteomes" id="UP000076193">
    <property type="component" value="Plasmid unnamed2"/>
</dbReference>
<reference evidence="1" key="1">
    <citation type="submission" date="2024-10" db="EMBL/GenBank/DDBJ databases">
        <title>Strain of Rhizobium-related bacteria isolated fromm roots of Vavilovia formosa.</title>
        <authorList>
            <person name="Kimeklis A."/>
            <person name="Afonin A."/>
        </authorList>
    </citation>
    <scope>NUCLEOTIDE SEQUENCE</scope>
    <source>
        <strain evidence="1">Vaf12</strain>
    </source>
</reference>
<geneLocation type="plasmid" evidence="1 2">
    <name>unnamed2</name>
</geneLocation>
<gene>
    <name evidence="1" type="ORF">A4A59_031360</name>
</gene>